<evidence type="ECO:0000313" key="3">
    <source>
        <dbReference type="EMBL" id="KAJ8312445.1"/>
    </source>
</evidence>
<feature type="domain" description="3-beta hydroxysteroid dehydrogenase/isomerase" evidence="2">
    <location>
        <begin position="8"/>
        <end position="277"/>
    </location>
</feature>
<gene>
    <name evidence="4" type="ORF">KUTeg_002917</name>
    <name evidence="3" type="ORF">KUTeg_009818</name>
</gene>
<dbReference type="InterPro" id="IPR002225">
    <property type="entry name" value="3Beta_OHSteriod_DH/Estase"/>
</dbReference>
<evidence type="ECO:0000313" key="4">
    <source>
        <dbReference type="EMBL" id="KAJ8319530.1"/>
    </source>
</evidence>
<evidence type="ECO:0000256" key="1">
    <source>
        <dbReference type="RuleBase" id="RU004475"/>
    </source>
</evidence>
<organism evidence="3 5">
    <name type="scientific">Tegillarca granosa</name>
    <name type="common">Malaysian cockle</name>
    <name type="synonym">Anadara granosa</name>
    <dbReference type="NCBI Taxonomy" id="220873"/>
    <lineage>
        <taxon>Eukaryota</taxon>
        <taxon>Metazoa</taxon>
        <taxon>Spiralia</taxon>
        <taxon>Lophotrochozoa</taxon>
        <taxon>Mollusca</taxon>
        <taxon>Bivalvia</taxon>
        <taxon>Autobranchia</taxon>
        <taxon>Pteriomorphia</taxon>
        <taxon>Arcoida</taxon>
        <taxon>Arcoidea</taxon>
        <taxon>Arcidae</taxon>
        <taxon>Tegillarca</taxon>
    </lineage>
</organism>
<dbReference type="EMBL" id="JARBDR010000208">
    <property type="protein sequence ID" value="KAJ8319530.1"/>
    <property type="molecule type" value="Genomic_DNA"/>
</dbReference>
<dbReference type="Gene3D" id="3.40.50.720">
    <property type="entry name" value="NAD(P)-binding Rossmann-like Domain"/>
    <property type="match status" value="1"/>
</dbReference>
<keyword evidence="1" id="KW-0560">Oxidoreductase</keyword>
<evidence type="ECO:0000259" key="2">
    <source>
        <dbReference type="Pfam" id="PF01073"/>
    </source>
</evidence>
<dbReference type="PANTHER" id="PTHR43000">
    <property type="entry name" value="DTDP-D-GLUCOSE 4,6-DEHYDRATASE-RELATED"/>
    <property type="match status" value="1"/>
</dbReference>
<comment type="caution">
    <text evidence="3">The sequence shown here is derived from an EMBL/GenBank/DDBJ whole genome shotgun (WGS) entry which is preliminary data.</text>
</comment>
<dbReference type="Pfam" id="PF01073">
    <property type="entry name" value="3Beta_HSD"/>
    <property type="match status" value="1"/>
</dbReference>
<keyword evidence="5" id="KW-1185">Reference proteome</keyword>
<comment type="similarity">
    <text evidence="1">Belongs to the 3-beta-HSD family.</text>
</comment>
<feature type="non-terminal residue" evidence="3">
    <location>
        <position position="344"/>
    </location>
</feature>
<dbReference type="Proteomes" id="UP001217089">
    <property type="component" value="Unassembled WGS sequence"/>
</dbReference>
<protein>
    <recommendedName>
        <fullName evidence="2">3-beta hydroxysteroid dehydrogenase/isomerase domain-containing protein</fullName>
    </recommendedName>
</protein>
<sequence>MVKGSKVLVTGGSGFLGQHIIKHLQLYFDDIVEIRVLDLIAYQQRLDFDTKVEVKSYKGSITDLDFVCKACHKVDAVIHAASLIDSRFLPNTEALKEINIKETVIKACLQENVKYLLYCGSISAVQGYEEVENGNESTLPIPSRRLMIRDYGETKYYAQTLVKNADGKATKDGTILHTVTLLPLTMFGELDTNLITKALGTAKSNHGVLQRVGNGKALAQFVYVGNVAFAFVCALKSLISGSDIGGQFFFISDDTHPQNTAEFLLPYLKLHHYNVSKISIPAYFVFLYILSPVKRVSMSVSLSAVIFLNRTFFINYDKARTLLSYFPIYTPAESEQMSSRYYAT</sequence>
<evidence type="ECO:0000313" key="5">
    <source>
        <dbReference type="Proteomes" id="UP001217089"/>
    </source>
</evidence>
<dbReference type="SUPFAM" id="SSF51735">
    <property type="entry name" value="NAD(P)-binding Rossmann-fold domains"/>
    <property type="match status" value="1"/>
</dbReference>
<dbReference type="EMBL" id="JARBDR010000440">
    <property type="protein sequence ID" value="KAJ8312445.1"/>
    <property type="molecule type" value="Genomic_DNA"/>
</dbReference>
<reference evidence="3 5" key="1">
    <citation type="submission" date="2022-12" db="EMBL/GenBank/DDBJ databases">
        <title>Chromosome-level genome of Tegillarca granosa.</title>
        <authorList>
            <person name="Kim J."/>
        </authorList>
    </citation>
    <scope>NUCLEOTIDE SEQUENCE [LARGE SCALE GENOMIC DNA]</scope>
    <source>
        <strain evidence="3">Teg-2019</strain>
        <tissue evidence="3">Adductor muscle</tissue>
    </source>
</reference>
<name>A0ABQ9F833_TEGGR</name>
<dbReference type="InterPro" id="IPR036291">
    <property type="entry name" value="NAD(P)-bd_dom_sf"/>
</dbReference>
<proteinExistence type="inferred from homology"/>
<accession>A0ABQ9F833</accession>